<keyword evidence="1" id="KW-0472">Membrane</keyword>
<feature type="transmembrane region" description="Helical" evidence="1">
    <location>
        <begin position="130"/>
        <end position="151"/>
    </location>
</feature>
<feature type="domain" description="DUF6533" evidence="2">
    <location>
        <begin position="16"/>
        <end position="61"/>
    </location>
</feature>
<dbReference type="eggNOG" id="ENOG502SRV0">
    <property type="taxonomic scope" value="Eukaryota"/>
</dbReference>
<dbReference type="OMA" id="AHIAVAW"/>
<dbReference type="EMBL" id="KB469314">
    <property type="protein sequence ID" value="EPQ50716.1"/>
    <property type="molecule type" value="Genomic_DNA"/>
</dbReference>
<keyword evidence="4" id="KW-1185">Reference proteome</keyword>
<proteinExistence type="predicted"/>
<name>S7PSC7_GLOTA</name>
<dbReference type="InterPro" id="IPR045340">
    <property type="entry name" value="DUF6533"/>
</dbReference>
<protein>
    <recommendedName>
        <fullName evidence="2">DUF6533 domain-containing protein</fullName>
    </recommendedName>
</protein>
<dbReference type="Pfam" id="PF20151">
    <property type="entry name" value="DUF6533"/>
    <property type="match status" value="1"/>
</dbReference>
<sequence length="242" mass="27339">MASPGSVALDLNANEYLSSIAFALLYYDYTLTFEIEVDRFWTPKFTSASYLFYLNRYLGIFGHIPVILQLFRAFSNKTLVISSCLAAGPERFPRCIQLQSYHQILSVVVQVVVGTCLIVRTYALYERARWVLWFLCSLALGVIAVGCWAITGKHTNPVPIQDIGCNTTLSSEQVIRKSSDIPQLPETRCRSPIPDLAIAWGGMTTFDLVIFFLTILKSLRMARIGRRTLVDVILQDGAMYFW</sequence>
<evidence type="ECO:0000259" key="2">
    <source>
        <dbReference type="Pfam" id="PF20151"/>
    </source>
</evidence>
<reference evidence="3 4" key="1">
    <citation type="journal article" date="2012" name="Science">
        <title>The Paleozoic origin of enzymatic lignin decomposition reconstructed from 31 fungal genomes.</title>
        <authorList>
            <person name="Floudas D."/>
            <person name="Binder M."/>
            <person name="Riley R."/>
            <person name="Barry K."/>
            <person name="Blanchette R.A."/>
            <person name="Henrissat B."/>
            <person name="Martinez A.T."/>
            <person name="Otillar R."/>
            <person name="Spatafora J.W."/>
            <person name="Yadav J.S."/>
            <person name="Aerts A."/>
            <person name="Benoit I."/>
            <person name="Boyd A."/>
            <person name="Carlson A."/>
            <person name="Copeland A."/>
            <person name="Coutinho P.M."/>
            <person name="de Vries R.P."/>
            <person name="Ferreira P."/>
            <person name="Findley K."/>
            <person name="Foster B."/>
            <person name="Gaskell J."/>
            <person name="Glotzer D."/>
            <person name="Gorecki P."/>
            <person name="Heitman J."/>
            <person name="Hesse C."/>
            <person name="Hori C."/>
            <person name="Igarashi K."/>
            <person name="Jurgens J.A."/>
            <person name="Kallen N."/>
            <person name="Kersten P."/>
            <person name="Kohler A."/>
            <person name="Kuees U."/>
            <person name="Kumar T.K.A."/>
            <person name="Kuo A."/>
            <person name="LaButti K."/>
            <person name="Larrondo L.F."/>
            <person name="Lindquist E."/>
            <person name="Ling A."/>
            <person name="Lombard V."/>
            <person name="Lucas S."/>
            <person name="Lundell T."/>
            <person name="Martin R."/>
            <person name="McLaughlin D.J."/>
            <person name="Morgenstern I."/>
            <person name="Morin E."/>
            <person name="Murat C."/>
            <person name="Nagy L.G."/>
            <person name="Nolan M."/>
            <person name="Ohm R.A."/>
            <person name="Patyshakuliyeva A."/>
            <person name="Rokas A."/>
            <person name="Ruiz-Duenas F.J."/>
            <person name="Sabat G."/>
            <person name="Salamov A."/>
            <person name="Samejima M."/>
            <person name="Schmutz J."/>
            <person name="Slot J.C."/>
            <person name="St John F."/>
            <person name="Stenlid J."/>
            <person name="Sun H."/>
            <person name="Sun S."/>
            <person name="Syed K."/>
            <person name="Tsang A."/>
            <person name="Wiebenga A."/>
            <person name="Young D."/>
            <person name="Pisabarro A."/>
            <person name="Eastwood D.C."/>
            <person name="Martin F."/>
            <person name="Cullen D."/>
            <person name="Grigoriev I.V."/>
            <person name="Hibbett D.S."/>
        </authorList>
    </citation>
    <scope>NUCLEOTIDE SEQUENCE [LARGE SCALE GENOMIC DNA]</scope>
    <source>
        <strain evidence="3 4">ATCC 11539</strain>
    </source>
</reference>
<dbReference type="AlphaFoldDB" id="S7PSC7"/>
<dbReference type="OrthoDB" id="3261349at2759"/>
<feature type="transmembrane region" description="Helical" evidence="1">
    <location>
        <begin position="197"/>
        <end position="216"/>
    </location>
</feature>
<dbReference type="HOGENOM" id="CLU_035509_7_3_1"/>
<evidence type="ECO:0000313" key="3">
    <source>
        <dbReference type="EMBL" id="EPQ50716.1"/>
    </source>
</evidence>
<keyword evidence="1" id="KW-1133">Transmembrane helix</keyword>
<organism evidence="3 4">
    <name type="scientific">Gloeophyllum trabeum (strain ATCC 11539 / FP-39264 / Madison 617)</name>
    <name type="common">Brown rot fungus</name>
    <dbReference type="NCBI Taxonomy" id="670483"/>
    <lineage>
        <taxon>Eukaryota</taxon>
        <taxon>Fungi</taxon>
        <taxon>Dikarya</taxon>
        <taxon>Basidiomycota</taxon>
        <taxon>Agaricomycotina</taxon>
        <taxon>Agaricomycetes</taxon>
        <taxon>Gloeophyllales</taxon>
        <taxon>Gloeophyllaceae</taxon>
        <taxon>Gloeophyllum</taxon>
    </lineage>
</organism>
<gene>
    <name evidence="3" type="ORF">GLOTRDRAFT_133818</name>
</gene>
<evidence type="ECO:0000256" key="1">
    <source>
        <dbReference type="SAM" id="Phobius"/>
    </source>
</evidence>
<dbReference type="GeneID" id="19302810"/>
<dbReference type="RefSeq" id="XP_007870965.1">
    <property type="nucleotide sequence ID" value="XM_007872774.1"/>
</dbReference>
<keyword evidence="1" id="KW-0812">Transmembrane</keyword>
<dbReference type="Proteomes" id="UP000030669">
    <property type="component" value="Unassembled WGS sequence"/>
</dbReference>
<feature type="transmembrane region" description="Helical" evidence="1">
    <location>
        <begin position="104"/>
        <end position="123"/>
    </location>
</feature>
<accession>S7PSC7</accession>
<evidence type="ECO:0000313" key="4">
    <source>
        <dbReference type="Proteomes" id="UP000030669"/>
    </source>
</evidence>
<dbReference type="KEGG" id="gtr:GLOTRDRAFT_133818"/>